<dbReference type="OrthoDB" id="432386at2759"/>
<name>A0A1Q9CYQ0_SYMMI</name>
<reference evidence="3 4" key="1">
    <citation type="submission" date="2016-02" db="EMBL/GenBank/DDBJ databases">
        <title>Genome analysis of coral dinoflagellate symbionts highlights evolutionary adaptations to a symbiotic lifestyle.</title>
        <authorList>
            <person name="Aranda M."/>
            <person name="Li Y."/>
            <person name="Liew Y.J."/>
            <person name="Baumgarten S."/>
            <person name="Simakov O."/>
            <person name="Wilson M."/>
            <person name="Piel J."/>
            <person name="Ashoor H."/>
            <person name="Bougouffa S."/>
            <person name="Bajic V.B."/>
            <person name="Ryu T."/>
            <person name="Ravasi T."/>
            <person name="Bayer T."/>
            <person name="Micklem G."/>
            <person name="Kim H."/>
            <person name="Bhak J."/>
            <person name="Lajeunesse T.C."/>
            <person name="Voolstra C.R."/>
        </authorList>
    </citation>
    <scope>NUCLEOTIDE SEQUENCE [LARGE SCALE GENOMIC DNA]</scope>
    <source>
        <strain evidence="3 4">CCMP2467</strain>
    </source>
</reference>
<feature type="coiled-coil region" evidence="1">
    <location>
        <begin position="257"/>
        <end position="291"/>
    </location>
</feature>
<evidence type="ECO:0000313" key="4">
    <source>
        <dbReference type="Proteomes" id="UP000186817"/>
    </source>
</evidence>
<evidence type="ECO:0000313" key="3">
    <source>
        <dbReference type="EMBL" id="OLP88035.1"/>
    </source>
</evidence>
<dbReference type="AlphaFoldDB" id="A0A1Q9CYQ0"/>
<evidence type="ECO:0000256" key="1">
    <source>
        <dbReference type="SAM" id="Coils"/>
    </source>
</evidence>
<dbReference type="Proteomes" id="UP000186817">
    <property type="component" value="Unassembled WGS sequence"/>
</dbReference>
<dbReference type="EMBL" id="LSRX01000831">
    <property type="protein sequence ID" value="OLP88035.1"/>
    <property type="molecule type" value="Genomic_DNA"/>
</dbReference>
<sequence length="317" mass="35356">MSQADRERSYSSQHRYRAAQKLRSSSVTRSRVDRGSASTPRRARAESRGSDLFNASVGGNSQQDHFLSTAKKSESMLCHSLGGSFCERPPKMPQTDRTTTTVPTAAWNQCNLRSRCDVWGAACSPRRLETVRQELAAVRADVRCSRGFLDATTIATSQLARQSVESRQHLRKLMEEERIEGAECDSALLKGPDEERERLESLAEEVSELGSQVSDLAQQQLECYKDVQYLRGFTALVRLRQRANAATLQSRNFGQQCDSKAKELDKTKEQMAALRLKAHSLREEAAKAKVEAADVGEDSALQFLEALRVELGAEAWL</sequence>
<accession>A0A1Q9CYQ0</accession>
<organism evidence="3 4">
    <name type="scientific">Symbiodinium microadriaticum</name>
    <name type="common">Dinoflagellate</name>
    <name type="synonym">Zooxanthella microadriatica</name>
    <dbReference type="NCBI Taxonomy" id="2951"/>
    <lineage>
        <taxon>Eukaryota</taxon>
        <taxon>Sar</taxon>
        <taxon>Alveolata</taxon>
        <taxon>Dinophyceae</taxon>
        <taxon>Suessiales</taxon>
        <taxon>Symbiodiniaceae</taxon>
        <taxon>Symbiodinium</taxon>
    </lineage>
</organism>
<feature type="region of interest" description="Disordered" evidence="2">
    <location>
        <begin position="1"/>
        <end position="61"/>
    </location>
</feature>
<keyword evidence="4" id="KW-1185">Reference proteome</keyword>
<evidence type="ECO:0000256" key="2">
    <source>
        <dbReference type="SAM" id="MobiDB-lite"/>
    </source>
</evidence>
<comment type="caution">
    <text evidence="3">The sequence shown here is derived from an EMBL/GenBank/DDBJ whole genome shotgun (WGS) entry which is preliminary data.</text>
</comment>
<protein>
    <submittedName>
        <fullName evidence="3">Uncharacterized protein</fullName>
    </submittedName>
</protein>
<gene>
    <name evidence="3" type="ORF">AK812_SmicGene30697</name>
</gene>
<keyword evidence="1" id="KW-0175">Coiled coil</keyword>
<proteinExistence type="predicted"/>